<evidence type="ECO:0000256" key="1">
    <source>
        <dbReference type="SAM" id="MobiDB-lite"/>
    </source>
</evidence>
<protein>
    <submittedName>
        <fullName evidence="2">Uncharacterized protein</fullName>
    </submittedName>
</protein>
<dbReference type="OrthoDB" id="330244at2157"/>
<sequence length="95" mass="10040">MTAAKADRSSRPASSDPDPSPELLNALESDTETITGAVAAGSVTLEEVDRFVRRAERGEIDGEADLDAVVRIVHALLRDEPSWAEAEPAGSPVRA</sequence>
<dbReference type="RefSeq" id="WP_092920021.1">
    <property type="nucleotide sequence ID" value="NZ_FOYN01000001.1"/>
</dbReference>
<evidence type="ECO:0000313" key="2">
    <source>
        <dbReference type="EMBL" id="SFR30689.1"/>
    </source>
</evidence>
<dbReference type="Proteomes" id="UP000198932">
    <property type="component" value="Unassembled WGS sequence"/>
</dbReference>
<dbReference type="AlphaFoldDB" id="A0A1I6FL73"/>
<gene>
    <name evidence="2" type="ORF">SAMN04487937_0517</name>
</gene>
<organism evidence="2 3">
    <name type="scientific">Halorubrum sodomense</name>
    <dbReference type="NCBI Taxonomy" id="35743"/>
    <lineage>
        <taxon>Archaea</taxon>
        <taxon>Methanobacteriati</taxon>
        <taxon>Methanobacteriota</taxon>
        <taxon>Stenosarchaea group</taxon>
        <taxon>Halobacteria</taxon>
        <taxon>Halobacteriales</taxon>
        <taxon>Haloferacaceae</taxon>
        <taxon>Halorubrum</taxon>
    </lineage>
</organism>
<name>A0A1I6FL73_HALSD</name>
<dbReference type="EMBL" id="FOYN01000001">
    <property type="protein sequence ID" value="SFR30689.1"/>
    <property type="molecule type" value="Genomic_DNA"/>
</dbReference>
<evidence type="ECO:0000313" key="3">
    <source>
        <dbReference type="Proteomes" id="UP000198932"/>
    </source>
</evidence>
<proteinExistence type="predicted"/>
<feature type="region of interest" description="Disordered" evidence="1">
    <location>
        <begin position="1"/>
        <end position="24"/>
    </location>
</feature>
<feature type="compositionally biased region" description="Basic and acidic residues" evidence="1">
    <location>
        <begin position="1"/>
        <end position="10"/>
    </location>
</feature>
<reference evidence="3" key="1">
    <citation type="submission" date="2016-10" db="EMBL/GenBank/DDBJ databases">
        <authorList>
            <person name="Varghese N."/>
            <person name="Submissions S."/>
        </authorList>
    </citation>
    <scope>NUCLEOTIDE SEQUENCE [LARGE SCALE GENOMIC DNA]</scope>
    <source>
        <strain evidence="3">RD 26</strain>
    </source>
</reference>
<accession>A0A1I6FL73</accession>
<keyword evidence="3" id="KW-1185">Reference proteome</keyword>